<evidence type="ECO:0000313" key="9">
    <source>
        <dbReference type="Proteomes" id="UP000424673"/>
    </source>
</evidence>
<dbReference type="EMBL" id="CP044329">
    <property type="protein sequence ID" value="QGM95769.1"/>
    <property type="molecule type" value="Genomic_DNA"/>
</dbReference>
<dbReference type="Proteomes" id="UP000424673">
    <property type="component" value="Plasmid unnamed1"/>
</dbReference>
<evidence type="ECO:0000256" key="5">
    <source>
        <dbReference type="ARBA" id="ARBA00023635"/>
    </source>
</evidence>
<dbReference type="PANTHER" id="PTHR30121:SF12">
    <property type="entry name" value="TYPE IV SECRETION SYSTEM PROTEIN CAGE"/>
    <property type="match status" value="1"/>
</dbReference>
<geneLocation type="plasmid" evidence="8 9">
    <name>unnamed1</name>
</geneLocation>
<feature type="domain" description="CagE TrbE VirB component of type IV transporter system central" evidence="6">
    <location>
        <begin position="179"/>
        <end position="381"/>
    </location>
</feature>
<dbReference type="InterPro" id="IPR018145">
    <property type="entry name" value="CagE_TrbE_VirB_cntrl_dom"/>
</dbReference>
<keyword evidence="8" id="KW-0614">Plasmid</keyword>
<keyword evidence="9" id="KW-1185">Reference proteome</keyword>
<dbReference type="PANTHER" id="PTHR30121">
    <property type="entry name" value="UNCHARACTERIZED PROTEIN YJGR-RELATED"/>
    <property type="match status" value="1"/>
</dbReference>
<dbReference type="InterPro" id="IPR027417">
    <property type="entry name" value="P-loop_NTPase"/>
</dbReference>
<protein>
    <recommendedName>
        <fullName evidence="5">Type IV secretion system protein virB4</fullName>
    </recommendedName>
</protein>
<evidence type="ECO:0000259" key="7">
    <source>
        <dbReference type="Pfam" id="PF19044"/>
    </source>
</evidence>
<feature type="domain" description="TraG P-loop" evidence="7">
    <location>
        <begin position="569"/>
        <end position="694"/>
    </location>
</feature>
<evidence type="ECO:0000256" key="1">
    <source>
        <dbReference type="ARBA" id="ARBA00006512"/>
    </source>
</evidence>
<keyword evidence="2" id="KW-0547">Nucleotide-binding</keyword>
<sequence>MASVAARIKAREVEAGAHLPYLRHVTEHVISLSTRALITTIRLSGVSFETADAADLNDLHAKLNLTLRNIADERLALWTHVIRRRTADYPKGSFRSAFARELDEAYRARLVSETLLSNELYLTLVWHPGRDATERASLFFSRLARAERARVEIDAYGLKKLDDVSRDLMAALDRYGPRRLGLIEQRGVIFSETGAFLQELVACERLPFPLVKGPIGPALYANRLIFGRETIEIRGPGGSRYAGMLAFKDYPATTRPGLLDGLLAAPFELVLAQSFAFLGKAEAKTVMTRKQNQLLSTNDPAASQIGELDAALDDLESNRFVMGDHHLSLLILADEPRALLDKMSQARRILADAGAVVTREDLGLEAAFWAQLPGLFKYRARAGAITSRNFAGLSPFHAYPSGKAEGNHWGPAVAALKTASGSPFHFSFHVGDLGNTFICGPSGSGKTAFLTFALAQAEKLDCQLVLFDKDRGAELFIRAIRGSYLTLASGRPTGCAPLKSFDLTPSNLAFLGALVRKLVSVEGRPLTVADEQRIDNGLLALSAMPRHERSFSALRVFLGQRDTEGIGARLERWCKGGALGWVLDADEDAISIDSHAFGFDMTEVLDDPVIRTPLMMVLFRRVEELIDGRRIIIAIDEFWKALGDEAFRDLANDGLKTIRKKNGVMVFGTQSPRDALASPIAHTIVEQCPTQIFFPNARGQARDYVDGFHLTKTEFRLIREELSTESRRFLLKQGHDAVVAELDLKGMDDILAVLSGRTATVELLDQLRAEVGDDPANWLPLFHPRRKGLA</sequence>
<dbReference type="CDD" id="cd01127">
    <property type="entry name" value="TrwB_TraG_TraD_VirD4"/>
    <property type="match status" value="1"/>
</dbReference>
<keyword evidence="4" id="KW-0843">Virulence</keyword>
<dbReference type="Pfam" id="PF19044">
    <property type="entry name" value="P-loop_TraG"/>
    <property type="match status" value="1"/>
</dbReference>
<accession>A0ABX6EN93</accession>
<evidence type="ECO:0000256" key="4">
    <source>
        <dbReference type="ARBA" id="ARBA00023026"/>
    </source>
</evidence>
<reference evidence="8 9" key="1">
    <citation type="journal article" date="2021" name="AMB Express">
        <title>Isolation and characterisation of Methylocystis spp. for poly-3-hydroxybutyrate production using waste methane feedstocks.</title>
        <authorList>
            <person name="Rumah B.L."/>
            <person name="Stead C.E."/>
            <person name="Claxton Stevens B.H."/>
            <person name="Minton N.P."/>
            <person name="Grosse-Honebrink A."/>
            <person name="Zhang Y."/>
        </authorList>
    </citation>
    <scope>NUCLEOTIDE SEQUENCE [LARGE SCALE GENOMIC DNA]</scope>
    <source>
        <strain evidence="8 9">BRCS1</strain>
    </source>
</reference>
<dbReference type="SUPFAM" id="SSF52540">
    <property type="entry name" value="P-loop containing nucleoside triphosphate hydrolases"/>
    <property type="match status" value="1"/>
</dbReference>
<dbReference type="Gene3D" id="3.40.50.300">
    <property type="entry name" value="P-loop containing nucleotide triphosphate hydrolases"/>
    <property type="match status" value="1"/>
</dbReference>
<dbReference type="InterPro" id="IPR004346">
    <property type="entry name" value="CagE_TrbE_VirB"/>
</dbReference>
<evidence type="ECO:0000256" key="2">
    <source>
        <dbReference type="ARBA" id="ARBA00022741"/>
    </source>
</evidence>
<evidence type="ECO:0000259" key="6">
    <source>
        <dbReference type="Pfam" id="PF03135"/>
    </source>
</evidence>
<comment type="similarity">
    <text evidence="1">Belongs to the TrbE/VirB4 family.</text>
</comment>
<evidence type="ECO:0000313" key="8">
    <source>
        <dbReference type="EMBL" id="QGM95769.1"/>
    </source>
</evidence>
<evidence type="ECO:0000256" key="3">
    <source>
        <dbReference type="ARBA" id="ARBA00022840"/>
    </source>
</evidence>
<dbReference type="RefSeq" id="WP_154453934.1">
    <property type="nucleotide sequence ID" value="NZ_CP044329.1"/>
</dbReference>
<name>A0ABX6EN93_9HYPH</name>
<proteinExistence type="inferred from homology"/>
<gene>
    <name evidence="8" type="ORF">F7D13_16810</name>
</gene>
<dbReference type="NCBIfam" id="TIGR00929">
    <property type="entry name" value="VirB4_CagE"/>
    <property type="match status" value="1"/>
</dbReference>
<organism evidence="8 9">
    <name type="scientific">Methylocystis rosea</name>
    <dbReference type="NCBI Taxonomy" id="173366"/>
    <lineage>
        <taxon>Bacteria</taxon>
        <taxon>Pseudomonadati</taxon>
        <taxon>Pseudomonadota</taxon>
        <taxon>Alphaproteobacteria</taxon>
        <taxon>Hyphomicrobiales</taxon>
        <taxon>Methylocystaceae</taxon>
        <taxon>Methylocystis</taxon>
    </lineage>
</organism>
<dbReference type="InterPro" id="IPR043964">
    <property type="entry name" value="P-loop_TraG"/>
</dbReference>
<keyword evidence="3" id="KW-0067">ATP-binding</keyword>
<dbReference type="InterPro" id="IPR051162">
    <property type="entry name" value="T4SS_component"/>
</dbReference>
<dbReference type="Pfam" id="PF03135">
    <property type="entry name" value="CagE_TrbE_VirB"/>
    <property type="match status" value="1"/>
</dbReference>